<dbReference type="InterPro" id="IPR029063">
    <property type="entry name" value="SAM-dependent_MTases_sf"/>
</dbReference>
<protein>
    <submittedName>
        <fullName evidence="1">Cyclopropane-fatty-acyl-phospholipid synthase</fullName>
    </submittedName>
</protein>
<gene>
    <name evidence="1" type="ordered locus">DSC_08760</name>
</gene>
<dbReference type="AlphaFoldDB" id="G7UVT3"/>
<proteinExistence type="predicted"/>
<dbReference type="RefSeq" id="WP_014160578.1">
    <property type="nucleotide sequence ID" value="NC_016147.2"/>
</dbReference>
<dbReference type="KEGG" id="psd:DSC_08760"/>
<dbReference type="CDD" id="cd02440">
    <property type="entry name" value="AdoMet_MTases"/>
    <property type="match status" value="1"/>
</dbReference>
<name>G7UVT3_PSEUP</name>
<dbReference type="Pfam" id="PF02353">
    <property type="entry name" value="CMAS"/>
    <property type="match status" value="1"/>
</dbReference>
<sequence>MPASDSPVSEAKEVRESLATRLAESGRLPDALLRMGIRRQCAQRLKDERKGGTEAVFSRQQAWLDGLRQDAIAVETQAANRQHYELPPEFFRLCLGKNLKYSACFWDDSTRDLTQAEEKMLRLYCERAELVNASRILELGCGWGSLTMWMAERYPKAMITAVSNSRSQKDFIEARCRERAIFNVEVITADVNALQLPEEMFDRVISIEMFEHMRNYQALLARVATWLKPGGKLFVHIFCHRELLYLFETEGSGNWMGRHFFTGGLMPSADTLLKFQDRLSIEERWLLPGTHYEKTANAWLENHDASHDQVMGLMRQTYGVADAARWYQRWRMFWMACAELFGYANGNEWMVAHYRFKR</sequence>
<dbReference type="HOGENOM" id="CLU_045794_0_0_6"/>
<evidence type="ECO:0000313" key="2">
    <source>
        <dbReference type="Proteomes" id="UP000005870"/>
    </source>
</evidence>
<accession>G7UVT3</accession>
<organism evidence="1 2">
    <name type="scientific">Pseudoxanthomonas spadix (strain BD-a59)</name>
    <dbReference type="NCBI Taxonomy" id="1045855"/>
    <lineage>
        <taxon>Bacteria</taxon>
        <taxon>Pseudomonadati</taxon>
        <taxon>Pseudomonadota</taxon>
        <taxon>Gammaproteobacteria</taxon>
        <taxon>Lysobacterales</taxon>
        <taxon>Lysobacteraceae</taxon>
        <taxon>Pseudoxanthomonas</taxon>
    </lineage>
</organism>
<evidence type="ECO:0000313" key="1">
    <source>
        <dbReference type="EMBL" id="AER56402.1"/>
    </source>
</evidence>
<dbReference type="SUPFAM" id="SSF53335">
    <property type="entry name" value="S-adenosyl-L-methionine-dependent methyltransferases"/>
    <property type="match status" value="1"/>
</dbReference>
<dbReference type="STRING" id="1045855.DSC_08760"/>
<dbReference type="eggNOG" id="COG2230">
    <property type="taxonomic scope" value="Bacteria"/>
</dbReference>
<keyword evidence="2" id="KW-1185">Reference proteome</keyword>
<dbReference type="PANTHER" id="PTHR43832">
    <property type="match status" value="1"/>
</dbReference>
<dbReference type="PANTHER" id="PTHR43832:SF1">
    <property type="entry name" value="S-ADENOSYL-L-METHIONINE-DEPENDENT METHYLTRANSFERASES SUPERFAMILY PROTEIN"/>
    <property type="match status" value="1"/>
</dbReference>
<dbReference type="Proteomes" id="UP000005870">
    <property type="component" value="Chromosome"/>
</dbReference>
<reference evidence="1 2" key="1">
    <citation type="journal article" date="2012" name="J. Bacteriol.">
        <title>Complete Genome Sequence of the BTEX-Degrading Bacterium Pseudoxanthomonas spadix BD-a59.</title>
        <authorList>
            <person name="Lee S.H."/>
            <person name="Jin H.M."/>
            <person name="Lee H.J."/>
            <person name="Kim J.M."/>
            <person name="Jeon C.O."/>
        </authorList>
    </citation>
    <scope>NUCLEOTIDE SEQUENCE [LARGE SCALE GENOMIC DNA]</scope>
    <source>
        <strain evidence="1 2">BD-a59</strain>
    </source>
</reference>
<dbReference type="Gene3D" id="3.40.50.150">
    <property type="entry name" value="Vaccinia Virus protein VP39"/>
    <property type="match status" value="1"/>
</dbReference>
<dbReference type="EMBL" id="CP003093">
    <property type="protein sequence ID" value="AER56402.1"/>
    <property type="molecule type" value="Genomic_DNA"/>
</dbReference>
<dbReference type="OrthoDB" id="9782855at2"/>
<dbReference type="FunFam" id="3.40.50.150:FF:000554">
    <property type="entry name" value="Cation-transporting ATPase"/>
    <property type="match status" value="1"/>
</dbReference>